<dbReference type="PROSITE" id="PS50123">
    <property type="entry name" value="CHER"/>
    <property type="match status" value="1"/>
</dbReference>
<dbReference type="SMART" id="SM00138">
    <property type="entry name" value="MeTrc"/>
    <property type="match status" value="1"/>
</dbReference>
<dbReference type="GO" id="GO:0032259">
    <property type="term" value="P:methylation"/>
    <property type="evidence" value="ECO:0007669"/>
    <property type="project" value="UniProtKB-KW"/>
</dbReference>
<dbReference type="SUPFAM" id="SSF47757">
    <property type="entry name" value="Chemotaxis receptor methyltransferase CheR, N-terminal domain"/>
    <property type="match status" value="1"/>
</dbReference>
<comment type="caution">
    <text evidence="7">The sequence shown here is derived from an EMBL/GenBank/DDBJ whole genome shotgun (WGS) entry which is preliminary data.</text>
</comment>
<gene>
    <name evidence="7" type="ORF">OMM_02582</name>
</gene>
<dbReference type="InterPro" id="IPR000780">
    <property type="entry name" value="CheR_MeTrfase"/>
</dbReference>
<evidence type="ECO:0000256" key="1">
    <source>
        <dbReference type="ARBA" id="ARBA00001541"/>
    </source>
</evidence>
<evidence type="ECO:0000256" key="2">
    <source>
        <dbReference type="ARBA" id="ARBA00012534"/>
    </source>
</evidence>
<dbReference type="InterPro" id="IPR036804">
    <property type="entry name" value="CheR_N_sf"/>
</dbReference>
<dbReference type="InterPro" id="IPR029063">
    <property type="entry name" value="SAM-dependent_MTases_sf"/>
</dbReference>
<dbReference type="PRINTS" id="PR00996">
    <property type="entry name" value="CHERMTFRASE"/>
</dbReference>
<organism evidence="7 8">
    <name type="scientific">Candidatus Magnetoglobus multicellularis str. Araruama</name>
    <dbReference type="NCBI Taxonomy" id="890399"/>
    <lineage>
        <taxon>Bacteria</taxon>
        <taxon>Pseudomonadati</taxon>
        <taxon>Thermodesulfobacteriota</taxon>
        <taxon>Desulfobacteria</taxon>
        <taxon>Desulfobacterales</taxon>
        <taxon>Desulfobacteraceae</taxon>
        <taxon>Candidatus Magnetoglobus</taxon>
    </lineage>
</organism>
<keyword evidence="3 7" id="KW-0489">Methyltransferase</keyword>
<comment type="catalytic activity">
    <reaction evidence="1">
        <text>L-glutamyl-[protein] + S-adenosyl-L-methionine = [protein]-L-glutamate 5-O-methyl ester + S-adenosyl-L-homocysteine</text>
        <dbReference type="Rhea" id="RHEA:24452"/>
        <dbReference type="Rhea" id="RHEA-COMP:10208"/>
        <dbReference type="Rhea" id="RHEA-COMP:10311"/>
        <dbReference type="ChEBI" id="CHEBI:29973"/>
        <dbReference type="ChEBI" id="CHEBI:57856"/>
        <dbReference type="ChEBI" id="CHEBI:59789"/>
        <dbReference type="ChEBI" id="CHEBI:82795"/>
        <dbReference type="EC" id="2.1.1.80"/>
    </reaction>
</comment>
<dbReference type="Gene3D" id="1.10.155.10">
    <property type="entry name" value="Chemotaxis receptor methyltransferase CheR, N-terminal domain"/>
    <property type="match status" value="1"/>
</dbReference>
<accession>A0A1V1P8V4</accession>
<protein>
    <recommendedName>
        <fullName evidence="2">protein-glutamate O-methyltransferase</fullName>
        <ecNumber evidence="2">2.1.1.80</ecNumber>
    </recommendedName>
</protein>
<evidence type="ECO:0000313" key="7">
    <source>
        <dbReference type="EMBL" id="ETR71317.1"/>
    </source>
</evidence>
<evidence type="ECO:0000256" key="4">
    <source>
        <dbReference type="ARBA" id="ARBA00022679"/>
    </source>
</evidence>
<name>A0A1V1P8V4_9BACT</name>
<dbReference type="Proteomes" id="UP000189670">
    <property type="component" value="Unassembled WGS sequence"/>
</dbReference>
<reference evidence="8" key="1">
    <citation type="submission" date="2012-11" db="EMBL/GenBank/DDBJ databases">
        <authorList>
            <person name="Lucero-Rivera Y.E."/>
            <person name="Tovar-Ramirez D."/>
        </authorList>
    </citation>
    <scope>NUCLEOTIDE SEQUENCE [LARGE SCALE GENOMIC DNA]</scope>
    <source>
        <strain evidence="8">Araruama</strain>
    </source>
</reference>
<evidence type="ECO:0000256" key="3">
    <source>
        <dbReference type="ARBA" id="ARBA00022603"/>
    </source>
</evidence>
<dbReference type="EC" id="2.1.1.80" evidence="2"/>
<sequence>MINVSEPEYILLKQFIENHCGIVLENGKEYLIETRLSELAKEVGAVSFQDFHLKAKSDKSGHLRERIIDAMTTNETSWFRDKSAWEYLKMVAVPALIDRMIKGEMVRIWSAAASTGQEAYSLAMLFYEILQYRGKLNYLHRLEILGTDISSSALTTARLGRFDTIAIQRGLPKDKQSRFFKKSDNHWEIIPEIKKLVSFKEFNLQNSFMSLGLFDMILCRYASIYFSEQFKTDLFSKFARALKHKGDVLLLGATESLRGISNSFDIEYYQNAMINLKNSGY</sequence>
<dbReference type="AlphaFoldDB" id="A0A1V1P8V4"/>
<dbReference type="EMBL" id="ATBP01000287">
    <property type="protein sequence ID" value="ETR71317.1"/>
    <property type="molecule type" value="Genomic_DNA"/>
</dbReference>
<dbReference type="Pfam" id="PF03705">
    <property type="entry name" value="CheR_N"/>
    <property type="match status" value="1"/>
</dbReference>
<dbReference type="InterPro" id="IPR022641">
    <property type="entry name" value="CheR_N"/>
</dbReference>
<dbReference type="PANTHER" id="PTHR24422">
    <property type="entry name" value="CHEMOTAXIS PROTEIN METHYLTRANSFERASE"/>
    <property type="match status" value="1"/>
</dbReference>
<dbReference type="PANTHER" id="PTHR24422:SF21">
    <property type="entry name" value="CHEMOTAXIS PROTEIN METHYLTRANSFERASE 1"/>
    <property type="match status" value="1"/>
</dbReference>
<dbReference type="GO" id="GO:0008983">
    <property type="term" value="F:protein-glutamate O-methyltransferase activity"/>
    <property type="evidence" value="ECO:0007669"/>
    <property type="project" value="UniProtKB-EC"/>
</dbReference>
<evidence type="ECO:0000313" key="8">
    <source>
        <dbReference type="Proteomes" id="UP000189670"/>
    </source>
</evidence>
<evidence type="ECO:0000259" key="6">
    <source>
        <dbReference type="PROSITE" id="PS50123"/>
    </source>
</evidence>
<dbReference type="InterPro" id="IPR050903">
    <property type="entry name" value="Bact_Chemotaxis_MeTrfase"/>
</dbReference>
<dbReference type="Gene3D" id="3.40.50.150">
    <property type="entry name" value="Vaccinia Virus protein VP39"/>
    <property type="match status" value="1"/>
</dbReference>
<dbReference type="SUPFAM" id="SSF53335">
    <property type="entry name" value="S-adenosyl-L-methionine-dependent methyltransferases"/>
    <property type="match status" value="1"/>
</dbReference>
<keyword evidence="4 7" id="KW-0808">Transferase</keyword>
<dbReference type="InterPro" id="IPR022642">
    <property type="entry name" value="CheR_C"/>
</dbReference>
<keyword evidence="5" id="KW-0949">S-adenosyl-L-methionine</keyword>
<feature type="domain" description="CheR-type methyltransferase" evidence="6">
    <location>
        <begin position="1"/>
        <end position="281"/>
    </location>
</feature>
<evidence type="ECO:0000256" key="5">
    <source>
        <dbReference type="ARBA" id="ARBA00022691"/>
    </source>
</evidence>
<proteinExistence type="predicted"/>
<dbReference type="Pfam" id="PF01739">
    <property type="entry name" value="CheR"/>
    <property type="match status" value="1"/>
</dbReference>